<feature type="domain" description="Major facilitator superfamily (MFS) profile" evidence="9">
    <location>
        <begin position="641"/>
        <end position="1077"/>
    </location>
</feature>
<feature type="transmembrane region" description="Helical" evidence="8">
    <location>
        <begin position="954"/>
        <end position="978"/>
    </location>
</feature>
<evidence type="ECO:0000313" key="10">
    <source>
        <dbReference type="EMBL" id="OQE86304.1"/>
    </source>
</evidence>
<keyword evidence="4 8" id="KW-0812">Transmembrane</keyword>
<feature type="compositionally biased region" description="Low complexity" evidence="7">
    <location>
        <begin position="95"/>
        <end position="112"/>
    </location>
</feature>
<evidence type="ECO:0000256" key="6">
    <source>
        <dbReference type="ARBA" id="ARBA00023136"/>
    </source>
</evidence>
<organism evidence="10 11">
    <name type="scientific">Penicillium nalgiovense</name>
    <dbReference type="NCBI Taxonomy" id="60175"/>
    <lineage>
        <taxon>Eukaryota</taxon>
        <taxon>Fungi</taxon>
        <taxon>Dikarya</taxon>
        <taxon>Ascomycota</taxon>
        <taxon>Pezizomycotina</taxon>
        <taxon>Eurotiomycetes</taxon>
        <taxon>Eurotiomycetidae</taxon>
        <taxon>Eurotiales</taxon>
        <taxon>Aspergillaceae</taxon>
        <taxon>Penicillium</taxon>
    </lineage>
</organism>
<proteinExistence type="inferred from homology"/>
<comment type="similarity">
    <text evidence="2">Belongs to the major facilitator superfamily. Sugar transporter (TC 2.A.1.1) family.</text>
</comment>
<dbReference type="PANTHER" id="PTHR38663:SF1">
    <property type="entry name" value="L-ORNITHINE N(5)-MONOOXYGENASE"/>
    <property type="match status" value="1"/>
</dbReference>
<dbReference type="EMBL" id="MOOB01000021">
    <property type="protein sequence ID" value="OQE86304.1"/>
    <property type="molecule type" value="Genomic_DNA"/>
</dbReference>
<feature type="transmembrane region" description="Helical" evidence="8">
    <location>
        <begin position="708"/>
        <end position="727"/>
    </location>
</feature>
<dbReference type="SUPFAM" id="SSF51905">
    <property type="entry name" value="FAD/NAD(P)-binding domain"/>
    <property type="match status" value="1"/>
</dbReference>
<dbReference type="Gene3D" id="1.20.1250.20">
    <property type="entry name" value="MFS general substrate transporter like domains"/>
    <property type="match status" value="1"/>
</dbReference>
<keyword evidence="11" id="KW-1185">Reference proteome</keyword>
<dbReference type="InterPro" id="IPR005829">
    <property type="entry name" value="Sugar_transporter_CS"/>
</dbReference>
<evidence type="ECO:0000259" key="9">
    <source>
        <dbReference type="PROSITE" id="PS50850"/>
    </source>
</evidence>
<dbReference type="InterPro" id="IPR036259">
    <property type="entry name" value="MFS_trans_sf"/>
</dbReference>
<evidence type="ECO:0000256" key="2">
    <source>
        <dbReference type="ARBA" id="ARBA00010992"/>
    </source>
</evidence>
<dbReference type="InterPro" id="IPR005828">
    <property type="entry name" value="MFS_sugar_transport-like"/>
</dbReference>
<reference evidence="11" key="1">
    <citation type="journal article" date="2017" name="Nat. Microbiol.">
        <title>Global analysis of biosynthetic gene clusters reveals vast potential of secondary metabolite production in Penicillium species.</title>
        <authorList>
            <person name="Nielsen J.C."/>
            <person name="Grijseels S."/>
            <person name="Prigent S."/>
            <person name="Ji B."/>
            <person name="Dainat J."/>
            <person name="Nielsen K.F."/>
            <person name="Frisvad J.C."/>
            <person name="Workman M."/>
            <person name="Nielsen J."/>
        </authorList>
    </citation>
    <scope>NUCLEOTIDE SEQUENCE [LARGE SCALE GENOMIC DNA]</scope>
    <source>
        <strain evidence="11">IBT 13039</strain>
    </source>
</reference>
<evidence type="ECO:0000256" key="5">
    <source>
        <dbReference type="ARBA" id="ARBA00022989"/>
    </source>
</evidence>
<sequence>MSSTQELPYDHEIRDVTIIGAGPCGLAVAARLSEETPSAVFTDEEHQRYHWIKKHSGRMSLVQARHSKINGVRAAKWDSERGCPCQDDRQRRTSTDSASSVPSLSSASSTSSTSSISKLILDGSGDKWMQRWNNAFRTLEIKQLRSPMFFHVDPGDRDGMLAYTQESGRDADLWEISGCVGKEMSKHKKKKRRQGGKTQTIGGEIDERDRKDYFSPSTELFSDYCSSIIQRYGLDEPGQILQREATDISYNYLSDSSDSKVFTITTSTGEKFYSRSVVLAIGPGGAGVSKIYPWKPSTEQEGAAACCHSTEIKSFPSPNVQNKIQRRKETNVVVVGGGLSSAQIVDMAVRKGVTKVWFLMRSGLKIKHFDISLPWMGKYKNWEKAAFWSADTDEERLEMLQTARNGGSITPRYTKIVKQHAAQNRASIHPCTEIKTHDYNPATQTWTLTTDPPIPDLPAIDYIYFATGVRADVREMPLLRTMNDQYPIEVKAGLPCLTNDLSWRDDVPLFMTGRMASLRLGPAAPNLEGARVGAERVAWGMEEVLHKGREVGGQLILEVSEDRPGKAEGLLGRKNVDDPLFSRTFDLTFSGRPVFEEAHSMATKADTMEKDPPMEAFKLLPNNTNPTWIKDRGLRKLNMGIVFMFSTASSAGYIGSLVNSLLVLPEFDTIIGGLDPNIVGLIIAATSLGALVSFAPASYIADKFGRKTCVGIGSSIAIAGAIIQAAVKNHWAFFGTRVLSGIGMGIAQTAAPLLVTENAHPRQRQTATALYNACWSLGAISSATATYATIGISNSWSWRVPCLLQISYPLFQILGLVMLVPESPRWLVSKGRKDEALAILGKYHANGDTDDELVQYEYRWICSTITAEITDTRNWSSFFSSSGDMHRLTICVLVGLMQEWAGNGLLSYYLAPILDSVGITKATDQAAVNVSLNVWNLLLAAAGALASERYGRRILWLLSTVGMIVFLSMSTLAAGLFAERQLSAAGIAVVPLLFLFFGAYDMGYAPLFISYPAEVLPFQLRAKGIAVTLSVDAVACFFNQYVNPVAFTAIAWKYYCVFLGCLVLFLGLIYLLFPETKGRSLEEVAMIFDKENKSESASKKKTETR</sequence>
<feature type="transmembrane region" description="Helical" evidence="8">
    <location>
        <begin position="767"/>
        <end position="790"/>
    </location>
</feature>
<keyword evidence="3" id="KW-0813">Transport</keyword>
<dbReference type="PROSITE" id="PS00216">
    <property type="entry name" value="SUGAR_TRANSPORT_1"/>
    <property type="match status" value="2"/>
</dbReference>
<gene>
    <name evidence="10" type="ORF">PENNAL_c0021G11482</name>
</gene>
<evidence type="ECO:0000256" key="3">
    <source>
        <dbReference type="ARBA" id="ARBA00022448"/>
    </source>
</evidence>
<name>A0A1V6YGA5_PENNA</name>
<dbReference type="InterPro" id="IPR020846">
    <property type="entry name" value="MFS_dom"/>
</dbReference>
<accession>A0A1V6YGA5</accession>
<evidence type="ECO:0000313" key="11">
    <source>
        <dbReference type="Proteomes" id="UP000191691"/>
    </source>
</evidence>
<protein>
    <recommendedName>
        <fullName evidence="9">Major facilitator superfamily (MFS) profile domain-containing protein</fullName>
    </recommendedName>
</protein>
<feature type="transmembrane region" description="Helical" evidence="8">
    <location>
        <begin position="1020"/>
        <end position="1040"/>
    </location>
</feature>
<dbReference type="PANTHER" id="PTHR38663">
    <property type="match status" value="1"/>
</dbReference>
<comment type="caution">
    <text evidence="10">The sequence shown here is derived from an EMBL/GenBank/DDBJ whole genome shotgun (WGS) entry which is preliminary data.</text>
</comment>
<evidence type="ECO:0000256" key="7">
    <source>
        <dbReference type="SAM" id="MobiDB-lite"/>
    </source>
</evidence>
<comment type="subcellular location">
    <subcellularLocation>
        <location evidence="1">Membrane</location>
        <topology evidence="1">Multi-pass membrane protein</topology>
    </subcellularLocation>
</comment>
<evidence type="ECO:0000256" key="4">
    <source>
        <dbReference type="ARBA" id="ARBA00022692"/>
    </source>
</evidence>
<dbReference type="Proteomes" id="UP000191691">
    <property type="component" value="Unassembled WGS sequence"/>
</dbReference>
<dbReference type="NCBIfam" id="TIGR00879">
    <property type="entry name" value="SP"/>
    <property type="match status" value="1"/>
</dbReference>
<feature type="compositionally biased region" description="Basic and acidic residues" evidence="7">
    <location>
        <begin position="79"/>
        <end position="94"/>
    </location>
</feature>
<dbReference type="GO" id="GO:0016491">
    <property type="term" value="F:oxidoreductase activity"/>
    <property type="evidence" value="ECO:0007669"/>
    <property type="project" value="UniProtKB-KW"/>
</dbReference>
<dbReference type="SUPFAM" id="SSF103473">
    <property type="entry name" value="MFS general substrate transporter"/>
    <property type="match status" value="1"/>
</dbReference>
<dbReference type="GO" id="GO:0022857">
    <property type="term" value="F:transmembrane transporter activity"/>
    <property type="evidence" value="ECO:0007669"/>
    <property type="project" value="InterPro"/>
</dbReference>
<feature type="transmembrane region" description="Helical" evidence="8">
    <location>
        <begin position="796"/>
        <end position="820"/>
    </location>
</feature>
<dbReference type="PROSITE" id="PS00217">
    <property type="entry name" value="SUGAR_TRANSPORT_2"/>
    <property type="match status" value="1"/>
</dbReference>
<feature type="compositionally biased region" description="Basic residues" evidence="7">
    <location>
        <begin position="186"/>
        <end position="195"/>
    </location>
</feature>
<feature type="transmembrane region" description="Helical" evidence="8">
    <location>
        <begin position="637"/>
        <end position="658"/>
    </location>
</feature>
<evidence type="ECO:0000256" key="1">
    <source>
        <dbReference type="ARBA" id="ARBA00004141"/>
    </source>
</evidence>
<dbReference type="Gene3D" id="3.50.50.60">
    <property type="entry name" value="FAD/NAD(P)-binding domain"/>
    <property type="match status" value="1"/>
</dbReference>
<keyword evidence="6 8" id="KW-0472">Membrane</keyword>
<dbReference type="PROSITE" id="PS50850">
    <property type="entry name" value="MFS"/>
    <property type="match status" value="1"/>
</dbReference>
<evidence type="ECO:0000256" key="8">
    <source>
        <dbReference type="SAM" id="Phobius"/>
    </source>
</evidence>
<feature type="transmembrane region" description="Helical" evidence="8">
    <location>
        <begin position="678"/>
        <end position="701"/>
    </location>
</feature>
<dbReference type="Pfam" id="PF00083">
    <property type="entry name" value="Sugar_tr"/>
    <property type="match status" value="1"/>
</dbReference>
<dbReference type="InterPro" id="IPR003663">
    <property type="entry name" value="Sugar/inositol_transpt"/>
</dbReference>
<feature type="region of interest" description="Disordered" evidence="7">
    <location>
        <begin position="186"/>
        <end position="209"/>
    </location>
</feature>
<feature type="transmembrane region" description="Helical" evidence="8">
    <location>
        <begin position="984"/>
        <end position="1008"/>
    </location>
</feature>
<dbReference type="GO" id="GO:0016020">
    <property type="term" value="C:membrane"/>
    <property type="evidence" value="ECO:0007669"/>
    <property type="project" value="UniProtKB-SubCell"/>
</dbReference>
<keyword evidence="5 8" id="KW-1133">Transmembrane helix</keyword>
<dbReference type="AlphaFoldDB" id="A0A1V6YGA5"/>
<dbReference type="InterPro" id="IPR036188">
    <property type="entry name" value="FAD/NAD-bd_sf"/>
</dbReference>
<dbReference type="FunFam" id="1.20.1250.20:FF:000134">
    <property type="entry name" value="MFS sugar transporter protein"/>
    <property type="match status" value="1"/>
</dbReference>
<feature type="transmembrane region" description="Helical" evidence="8">
    <location>
        <begin position="1052"/>
        <end position="1073"/>
    </location>
</feature>
<feature type="region of interest" description="Disordered" evidence="7">
    <location>
        <begin position="79"/>
        <end position="112"/>
    </location>
</feature>